<evidence type="ECO:0000256" key="1">
    <source>
        <dbReference type="ARBA" id="ARBA00023002"/>
    </source>
</evidence>
<dbReference type="EMBL" id="CVMT01000009">
    <property type="protein sequence ID" value="CRG91398.1"/>
    <property type="molecule type" value="Genomic_DNA"/>
</dbReference>
<evidence type="ECO:0000313" key="4">
    <source>
        <dbReference type="EMBL" id="CRG91398.1"/>
    </source>
</evidence>
<dbReference type="PANTHER" id="PTHR10366:SF562">
    <property type="entry name" value="ALDEHYDE REDUCTASE II (AFU_ORTHOLOGUE AFUA_1G11360)"/>
    <property type="match status" value="1"/>
</dbReference>
<evidence type="ECO:0000313" key="5">
    <source>
        <dbReference type="Proteomes" id="UP000054383"/>
    </source>
</evidence>
<dbReference type="STRING" id="28573.A0A0U1M776"/>
<feature type="domain" description="NAD-dependent epimerase/dehydratase" evidence="3">
    <location>
        <begin position="17"/>
        <end position="263"/>
    </location>
</feature>
<gene>
    <name evidence="4" type="ORF">PISL3812_08446</name>
</gene>
<protein>
    <submittedName>
        <fullName evidence="4">Aldehyde reductase 2</fullName>
    </submittedName>
</protein>
<keyword evidence="5" id="KW-1185">Reference proteome</keyword>
<comment type="similarity">
    <text evidence="2">Belongs to the NAD(P)-dependent epimerase/dehydratase family. Dihydroflavonol-4-reductase subfamily.</text>
</comment>
<name>A0A0U1M776_TALIS</name>
<dbReference type="InterPro" id="IPR001509">
    <property type="entry name" value="Epimerase_deHydtase"/>
</dbReference>
<dbReference type="SUPFAM" id="SSF51735">
    <property type="entry name" value="NAD(P)-binding Rossmann-fold domains"/>
    <property type="match status" value="1"/>
</dbReference>
<keyword evidence="1" id="KW-0560">Oxidoreductase</keyword>
<proteinExistence type="inferred from homology"/>
<dbReference type="OrthoDB" id="2735536at2759"/>
<evidence type="ECO:0000256" key="2">
    <source>
        <dbReference type="ARBA" id="ARBA00023445"/>
    </source>
</evidence>
<dbReference type="Gene3D" id="3.40.50.720">
    <property type="entry name" value="NAD(P)-binding Rossmann-like Domain"/>
    <property type="match status" value="1"/>
</dbReference>
<sequence length="343" mass="37686">MSMSVDGPKAINPGERVLVTGANGYIGSHVVDFLLSLGYIVRGTVRAEKPWLNQFFDTKYGYGKFETTIIPRLDDQKALTEALSDTSGVVHVASDVSFEASTAVRSYVVSATEAVLDAAAKASVTRVVLTSSLSAVLVSRPGVEGIVVTENTWNDFAVKLAHDENIPADERGIMIYAASKTEGERAAWRWIKENKPTFIFNTVLPDFTIGQVLCPEVRGSTMNLTSKLLEGNDTIMKVAPPQHYIDVKDLARIHAVALLDPKVQSERIFGMAYPFTWKEIISVLRELRPSNGKLVNPPEDEPKDLSNVLPSKRAKDLLRSFFGQSDWTELRESLESGITSLGL</sequence>
<dbReference type="AlphaFoldDB" id="A0A0U1M776"/>
<dbReference type="InterPro" id="IPR050425">
    <property type="entry name" value="NAD(P)_dehydrat-like"/>
</dbReference>
<dbReference type="OMA" id="DECIRIK"/>
<dbReference type="InterPro" id="IPR036291">
    <property type="entry name" value="NAD(P)-bd_dom_sf"/>
</dbReference>
<reference evidence="4 5" key="1">
    <citation type="submission" date="2015-04" db="EMBL/GenBank/DDBJ databases">
        <authorList>
            <person name="Syromyatnikov M.Y."/>
            <person name="Popov V.N."/>
        </authorList>
    </citation>
    <scope>NUCLEOTIDE SEQUENCE [LARGE SCALE GENOMIC DNA]</scope>
    <source>
        <strain evidence="4">WF-38-12</strain>
    </source>
</reference>
<dbReference type="Proteomes" id="UP000054383">
    <property type="component" value="Unassembled WGS sequence"/>
</dbReference>
<evidence type="ECO:0000259" key="3">
    <source>
        <dbReference type="Pfam" id="PF01370"/>
    </source>
</evidence>
<dbReference type="PANTHER" id="PTHR10366">
    <property type="entry name" value="NAD DEPENDENT EPIMERASE/DEHYDRATASE"/>
    <property type="match status" value="1"/>
</dbReference>
<dbReference type="GO" id="GO:0016616">
    <property type="term" value="F:oxidoreductase activity, acting on the CH-OH group of donors, NAD or NADP as acceptor"/>
    <property type="evidence" value="ECO:0007669"/>
    <property type="project" value="TreeGrafter"/>
</dbReference>
<dbReference type="Pfam" id="PF01370">
    <property type="entry name" value="Epimerase"/>
    <property type="match status" value="1"/>
</dbReference>
<accession>A0A0U1M776</accession>
<organism evidence="4 5">
    <name type="scientific">Talaromyces islandicus</name>
    <name type="common">Penicillium islandicum</name>
    <dbReference type="NCBI Taxonomy" id="28573"/>
    <lineage>
        <taxon>Eukaryota</taxon>
        <taxon>Fungi</taxon>
        <taxon>Dikarya</taxon>
        <taxon>Ascomycota</taxon>
        <taxon>Pezizomycotina</taxon>
        <taxon>Eurotiomycetes</taxon>
        <taxon>Eurotiomycetidae</taxon>
        <taxon>Eurotiales</taxon>
        <taxon>Trichocomaceae</taxon>
        <taxon>Talaromyces</taxon>
        <taxon>Talaromyces sect. Islandici</taxon>
    </lineage>
</organism>